<evidence type="ECO:0000256" key="1">
    <source>
        <dbReference type="SAM" id="MobiDB-lite"/>
    </source>
</evidence>
<protein>
    <submittedName>
        <fullName evidence="2">Uncharacterized protein</fullName>
    </submittedName>
</protein>
<evidence type="ECO:0000313" key="3">
    <source>
        <dbReference type="Proteomes" id="UP001501637"/>
    </source>
</evidence>
<gene>
    <name evidence="2" type="ORF">GCM10010449_42530</name>
</gene>
<name>A0ABP6MJZ4_9ACTN</name>
<organism evidence="2 3">
    <name type="scientific">Streptomyces rectiviolaceus</name>
    <dbReference type="NCBI Taxonomy" id="332591"/>
    <lineage>
        <taxon>Bacteria</taxon>
        <taxon>Bacillati</taxon>
        <taxon>Actinomycetota</taxon>
        <taxon>Actinomycetes</taxon>
        <taxon>Kitasatosporales</taxon>
        <taxon>Streptomycetaceae</taxon>
        <taxon>Streptomyces</taxon>
    </lineage>
</organism>
<sequence>MALPRPAELAFTVCLRVREEPVGEAPLFQGAHRPLLDEARAGPLFDELPGLRLQDHAVDGSGSQDVGDGEPRRSGSYDDDAGAPSRRGGLRS</sequence>
<proteinExistence type="predicted"/>
<dbReference type="Proteomes" id="UP001501637">
    <property type="component" value="Unassembled WGS sequence"/>
</dbReference>
<dbReference type="EMBL" id="BAAAUG010000077">
    <property type="protein sequence ID" value="GAA3115940.1"/>
    <property type="molecule type" value="Genomic_DNA"/>
</dbReference>
<comment type="caution">
    <text evidence="2">The sequence shown here is derived from an EMBL/GenBank/DDBJ whole genome shotgun (WGS) entry which is preliminary data.</text>
</comment>
<accession>A0ABP6MJZ4</accession>
<reference evidence="3" key="1">
    <citation type="journal article" date="2019" name="Int. J. Syst. Evol. Microbiol.">
        <title>The Global Catalogue of Microorganisms (GCM) 10K type strain sequencing project: providing services to taxonomists for standard genome sequencing and annotation.</title>
        <authorList>
            <consortium name="The Broad Institute Genomics Platform"/>
            <consortium name="The Broad Institute Genome Sequencing Center for Infectious Disease"/>
            <person name="Wu L."/>
            <person name="Ma J."/>
        </authorList>
    </citation>
    <scope>NUCLEOTIDE SEQUENCE [LARGE SCALE GENOMIC DNA]</scope>
    <source>
        <strain evidence="3">JCM 9092</strain>
    </source>
</reference>
<keyword evidence="3" id="KW-1185">Reference proteome</keyword>
<feature type="region of interest" description="Disordered" evidence="1">
    <location>
        <begin position="54"/>
        <end position="92"/>
    </location>
</feature>
<evidence type="ECO:0000313" key="2">
    <source>
        <dbReference type="EMBL" id="GAA3115940.1"/>
    </source>
</evidence>